<feature type="compositionally biased region" description="Polar residues" evidence="1">
    <location>
        <begin position="406"/>
        <end position="417"/>
    </location>
</feature>
<evidence type="ECO:0000313" key="3">
    <source>
        <dbReference type="Proteomes" id="UP001310890"/>
    </source>
</evidence>
<evidence type="ECO:0000313" key="2">
    <source>
        <dbReference type="EMBL" id="KAK5110476.1"/>
    </source>
</evidence>
<protein>
    <submittedName>
        <fullName evidence="2">Uncharacterized protein</fullName>
    </submittedName>
</protein>
<feature type="compositionally biased region" description="Basic and acidic residues" evidence="1">
    <location>
        <begin position="288"/>
        <end position="298"/>
    </location>
</feature>
<sequence length="436" mass="48252">MALVHFVRKRGHRAQNGITHGRLLVGYRKRDYRRAWYEPDDIEREDDTVPEYEDRGKGILLFKCDSAHGGIDPDEPKLGEIDWLPHYDPASFASKVARERELMQRQFLWKAWQYCAASTEAKVLELEEKFHDPAYRRWDSWMEEARKGKKKAGKRKRKTREERREFVRAAGMNPDQVEINSDDSDDSGYEDDEEVLDRATPSPHRNRAGGEGSHSARRKNRKRKASVSGGDRPAPTAKKSRIDPFMNGAAGDTSRAGTPFSRQASPEVLGRKSAFDVDDEDNDNDSGNDDKSVGDNRPHSSTPHISPKPRTSAGSRAPSEMHTPRTSPGPHDDDGFAGDLVTGRPLPLAPNNDGGAAAALPTPSSTEPQAPRNKASAEVATGVLQPFSQWGQDQNHGKPPARHNQPPGSDSNDSLFTSPKLGPRDGGSASDLREDI</sequence>
<organism evidence="2 3">
    <name type="scientific">Meristemomyces frigidus</name>
    <dbReference type="NCBI Taxonomy" id="1508187"/>
    <lineage>
        <taxon>Eukaryota</taxon>
        <taxon>Fungi</taxon>
        <taxon>Dikarya</taxon>
        <taxon>Ascomycota</taxon>
        <taxon>Pezizomycotina</taxon>
        <taxon>Dothideomycetes</taxon>
        <taxon>Dothideomycetidae</taxon>
        <taxon>Mycosphaerellales</taxon>
        <taxon>Teratosphaeriaceae</taxon>
        <taxon>Meristemomyces</taxon>
    </lineage>
</organism>
<evidence type="ECO:0000256" key="1">
    <source>
        <dbReference type="SAM" id="MobiDB-lite"/>
    </source>
</evidence>
<dbReference type="Proteomes" id="UP001310890">
    <property type="component" value="Unassembled WGS sequence"/>
</dbReference>
<comment type="caution">
    <text evidence="2">The sequence shown here is derived from an EMBL/GenBank/DDBJ whole genome shotgun (WGS) entry which is preliminary data.</text>
</comment>
<feature type="compositionally biased region" description="Basic residues" evidence="1">
    <location>
        <begin position="147"/>
        <end position="158"/>
    </location>
</feature>
<dbReference type="EMBL" id="JAVRRL010000049">
    <property type="protein sequence ID" value="KAK5110476.1"/>
    <property type="molecule type" value="Genomic_DNA"/>
</dbReference>
<feature type="compositionally biased region" description="Acidic residues" evidence="1">
    <location>
        <begin position="276"/>
        <end position="287"/>
    </location>
</feature>
<accession>A0AAN7TF08</accession>
<reference evidence="2" key="1">
    <citation type="submission" date="2023-08" db="EMBL/GenBank/DDBJ databases">
        <title>Black Yeasts Isolated from many extreme environments.</title>
        <authorList>
            <person name="Coleine C."/>
            <person name="Stajich J.E."/>
            <person name="Selbmann L."/>
        </authorList>
    </citation>
    <scope>NUCLEOTIDE SEQUENCE</scope>
    <source>
        <strain evidence="2">CCFEE 5401</strain>
    </source>
</reference>
<gene>
    <name evidence="2" type="ORF">LTR62_005827</name>
</gene>
<feature type="compositionally biased region" description="Basic residues" evidence="1">
    <location>
        <begin position="215"/>
        <end position="225"/>
    </location>
</feature>
<feature type="compositionally biased region" description="Acidic residues" evidence="1">
    <location>
        <begin position="180"/>
        <end position="195"/>
    </location>
</feature>
<dbReference type="AlphaFoldDB" id="A0AAN7TF08"/>
<feature type="region of interest" description="Disordered" evidence="1">
    <location>
        <begin position="146"/>
        <end position="436"/>
    </location>
</feature>
<proteinExistence type="predicted"/>
<name>A0AAN7TF08_9PEZI</name>